<reference evidence="4" key="1">
    <citation type="journal article" date="2016" name="G3 (Bethesda)">
        <title>First Draft Assembly and Annotation of the Genome of a California Endemic Oak Quercus lobata Nee (Fagaceae).</title>
        <authorList>
            <person name="Sork V.L."/>
            <person name="Fitz-Gibbon S.T."/>
            <person name="Puiu D."/>
            <person name="Crepeau M."/>
            <person name="Gugger P.F."/>
            <person name="Sherman R."/>
            <person name="Stevens K."/>
            <person name="Langley C.H."/>
            <person name="Pellegrini M."/>
            <person name="Salzberg S.L."/>
        </authorList>
    </citation>
    <scope>NUCLEOTIDE SEQUENCE [LARGE SCALE GENOMIC DNA]</scope>
    <source>
        <strain evidence="4">cv. SW786</strain>
    </source>
</reference>
<dbReference type="Pfam" id="PF13456">
    <property type="entry name" value="RVT_3"/>
    <property type="match status" value="1"/>
</dbReference>
<sequence length="300" mass="32974">MACATDFIILFLSARPGQGFASPAYKLDFKPVNKVFEVLGGGFGEEERFFPVQALAGPLAVFVNAFYNSQSMPPSSFGEQHYIIDVHDVHDGRGINACFNTIQVFDGDLVLQNPIRPSTKFAIAGCVMTPLQKHPRSGEPSKATYADTPMMVSMLINNTTNHWKVGIINEIFEPDSAQAILSLPIPLRPRAAKLIWILDFKGVFSVKSVYKTNHDFNAPHPSSPQSWKPPPPGTIKLNVDAVVARDSSDEAIKVWAKPYHSCLAIQAEASAIQWAVNLASREGWNQVIIESDSKECMDSV</sequence>
<keyword evidence="1" id="KW-0732">Signal</keyword>
<feature type="signal peptide" evidence="1">
    <location>
        <begin position="1"/>
        <end position="21"/>
    </location>
</feature>
<protein>
    <recommendedName>
        <fullName evidence="2">RNase H type-1 domain-containing protein</fullName>
    </recommendedName>
</protein>
<dbReference type="PANTHER" id="PTHR47074:SF11">
    <property type="entry name" value="REVERSE TRANSCRIPTASE-LIKE PROTEIN"/>
    <property type="match status" value="1"/>
</dbReference>
<dbReference type="AlphaFoldDB" id="A0A7N2KY11"/>
<dbReference type="PANTHER" id="PTHR47074">
    <property type="entry name" value="BNAC02G40300D PROTEIN"/>
    <property type="match status" value="1"/>
</dbReference>
<reference evidence="3" key="2">
    <citation type="submission" date="2021-01" db="UniProtKB">
        <authorList>
            <consortium name="EnsemblPlants"/>
        </authorList>
    </citation>
    <scope>IDENTIFICATION</scope>
</reference>
<dbReference type="GO" id="GO:0003676">
    <property type="term" value="F:nucleic acid binding"/>
    <property type="evidence" value="ECO:0007669"/>
    <property type="project" value="InterPro"/>
</dbReference>
<feature type="chain" id="PRO_5029753481" description="RNase H type-1 domain-containing protein" evidence="1">
    <location>
        <begin position="22"/>
        <end position="300"/>
    </location>
</feature>
<evidence type="ECO:0000313" key="3">
    <source>
        <dbReference type="EnsemblPlants" id="QL02p065085:mrna"/>
    </source>
</evidence>
<dbReference type="InterPro" id="IPR052929">
    <property type="entry name" value="RNase_H-like_EbsB-rel"/>
</dbReference>
<accession>A0A7N2KY11</accession>
<proteinExistence type="predicted"/>
<feature type="domain" description="RNase H type-1" evidence="2">
    <location>
        <begin position="241"/>
        <end position="298"/>
    </location>
</feature>
<dbReference type="EnsemblPlants" id="QL02p065085:mrna">
    <property type="protein sequence ID" value="QL02p065085:mrna"/>
    <property type="gene ID" value="QL02p065085"/>
</dbReference>
<evidence type="ECO:0000256" key="1">
    <source>
        <dbReference type="SAM" id="SignalP"/>
    </source>
</evidence>
<name>A0A7N2KY11_QUELO</name>
<dbReference type="GO" id="GO:0004523">
    <property type="term" value="F:RNA-DNA hybrid ribonuclease activity"/>
    <property type="evidence" value="ECO:0007669"/>
    <property type="project" value="InterPro"/>
</dbReference>
<keyword evidence="4" id="KW-1185">Reference proteome</keyword>
<dbReference type="Proteomes" id="UP000594261">
    <property type="component" value="Chromosome 2"/>
</dbReference>
<evidence type="ECO:0000313" key="4">
    <source>
        <dbReference type="Proteomes" id="UP000594261"/>
    </source>
</evidence>
<organism evidence="3 4">
    <name type="scientific">Quercus lobata</name>
    <name type="common">Valley oak</name>
    <dbReference type="NCBI Taxonomy" id="97700"/>
    <lineage>
        <taxon>Eukaryota</taxon>
        <taxon>Viridiplantae</taxon>
        <taxon>Streptophyta</taxon>
        <taxon>Embryophyta</taxon>
        <taxon>Tracheophyta</taxon>
        <taxon>Spermatophyta</taxon>
        <taxon>Magnoliopsida</taxon>
        <taxon>eudicotyledons</taxon>
        <taxon>Gunneridae</taxon>
        <taxon>Pentapetalae</taxon>
        <taxon>rosids</taxon>
        <taxon>fabids</taxon>
        <taxon>Fagales</taxon>
        <taxon>Fagaceae</taxon>
        <taxon>Quercus</taxon>
    </lineage>
</organism>
<dbReference type="InterPro" id="IPR002156">
    <property type="entry name" value="RNaseH_domain"/>
</dbReference>
<evidence type="ECO:0000259" key="2">
    <source>
        <dbReference type="Pfam" id="PF13456"/>
    </source>
</evidence>
<dbReference type="InParanoid" id="A0A7N2KY11"/>
<dbReference type="Gramene" id="QL02p065085:mrna">
    <property type="protein sequence ID" value="QL02p065085:mrna"/>
    <property type="gene ID" value="QL02p065085"/>
</dbReference>